<comment type="similarity">
    <text evidence="5">Belongs to the peptidase C19 family.</text>
</comment>
<evidence type="ECO:0000313" key="8">
    <source>
        <dbReference type="EMBL" id="CDR36471.1"/>
    </source>
</evidence>
<dbReference type="PROSITE" id="PS00973">
    <property type="entry name" value="USP_2"/>
    <property type="match status" value="1"/>
</dbReference>
<dbReference type="Pfam" id="PF02148">
    <property type="entry name" value="zf-UBP"/>
    <property type="match status" value="1"/>
</dbReference>
<dbReference type="Gene3D" id="3.30.40.10">
    <property type="entry name" value="Zinc/RING finger domain, C3HC4 (zinc finger)"/>
    <property type="match status" value="1"/>
</dbReference>
<dbReference type="InterPro" id="IPR050164">
    <property type="entry name" value="Peptidase_C19"/>
</dbReference>
<evidence type="ECO:0000256" key="5">
    <source>
        <dbReference type="RuleBase" id="RU366025"/>
    </source>
</evidence>
<dbReference type="Pfam" id="PF00443">
    <property type="entry name" value="UCH"/>
    <property type="match status" value="1"/>
</dbReference>
<keyword evidence="5" id="KW-0833">Ubl conjugation pathway</keyword>
<keyword evidence="5" id="KW-0788">Thiol protease</keyword>
<sequence length="520" mass="58006">MSTTGRESPSTAATSTVPTPNLSASQFASLKPCSHLSQVLNSMAKDTVLNNYRLAVRVAALARMPNSEIPTYRSKNNPKNNVDKRSIIHIKRVALKCHGCKSGIDSTFMCLQCAVVGCWHKNHFISHAKTQGHIFGIDGKTGRLFCFKCGDYTSDVQLDQVRSRIMNPLELSLGPSLTLKSEEEANLIAKYSRSTNFKPTTGLRGFVNMGATCFMSSVIQTFIHNPIIRDYFMTEGHMDCSKSKHECITCCLDEMFTDFYTSNKTSGFGPVNLLSAAWKANKSLAGYSEQDAHEFWQFMVNQLHKGLNKGQSSSSASSASSNSSHKSCSCILHKTFSSDLQSSITCTRCGNITNTIDPIIDISLEVSQSPDLLTCLKNFTKTENLDIKYSCSSCGERTEATKKLTFKKFPNTLAIQLKRFEHNAQSVKLENFIAFPMFMNMSEFSTDYEVTRKMDPSLSYELFAIVCHIGSVNTGHYVVVIKNNQGQWFKFDDSVVTLMSVEQVSQLKAYLLFYIVHKMI</sequence>
<dbReference type="GO" id="GO:0008270">
    <property type="term" value="F:zinc ion binding"/>
    <property type="evidence" value="ECO:0007669"/>
    <property type="project" value="UniProtKB-KW"/>
</dbReference>
<organism evidence="8">
    <name type="scientific">Cyberlindnera fabianii</name>
    <name type="common">Yeast</name>
    <name type="synonym">Hansenula fabianii</name>
    <dbReference type="NCBI Taxonomy" id="36022"/>
    <lineage>
        <taxon>Eukaryota</taxon>
        <taxon>Fungi</taxon>
        <taxon>Dikarya</taxon>
        <taxon>Ascomycota</taxon>
        <taxon>Saccharomycotina</taxon>
        <taxon>Saccharomycetes</taxon>
        <taxon>Phaffomycetales</taxon>
        <taxon>Phaffomycetaceae</taxon>
        <taxon>Cyberlindnera</taxon>
    </lineage>
</organism>
<dbReference type="GO" id="GO:0016579">
    <property type="term" value="P:protein deubiquitination"/>
    <property type="evidence" value="ECO:0007669"/>
    <property type="project" value="InterPro"/>
</dbReference>
<dbReference type="SUPFAM" id="SSF57850">
    <property type="entry name" value="RING/U-box"/>
    <property type="match status" value="1"/>
</dbReference>
<comment type="catalytic activity">
    <reaction evidence="5">
        <text>Thiol-dependent hydrolysis of ester, thioester, amide, peptide and isopeptide bonds formed by the C-terminal Gly of ubiquitin (a 76-residue protein attached to proteins as an intracellular targeting signal).</text>
        <dbReference type="EC" id="3.4.19.12"/>
    </reaction>
</comment>
<keyword evidence="5" id="KW-0378">Hydrolase</keyword>
<dbReference type="InterPro" id="IPR001607">
    <property type="entry name" value="Znf_UBP"/>
</dbReference>
<dbReference type="PANTHER" id="PTHR24006">
    <property type="entry name" value="UBIQUITIN CARBOXYL-TERMINAL HYDROLASE"/>
    <property type="match status" value="1"/>
</dbReference>
<dbReference type="GO" id="GO:0005634">
    <property type="term" value="C:nucleus"/>
    <property type="evidence" value="ECO:0007669"/>
    <property type="project" value="TreeGrafter"/>
</dbReference>
<dbReference type="GO" id="GO:0006508">
    <property type="term" value="P:proteolysis"/>
    <property type="evidence" value="ECO:0007669"/>
    <property type="project" value="UniProtKB-KW"/>
</dbReference>
<dbReference type="PROSITE" id="PS00972">
    <property type="entry name" value="USP_1"/>
    <property type="match status" value="1"/>
</dbReference>
<evidence type="ECO:0000256" key="3">
    <source>
        <dbReference type="ARBA" id="ARBA00022833"/>
    </source>
</evidence>
<dbReference type="SUPFAM" id="SSF54001">
    <property type="entry name" value="Cysteine proteinases"/>
    <property type="match status" value="1"/>
</dbReference>
<dbReference type="InterPro" id="IPR038765">
    <property type="entry name" value="Papain-like_cys_pep_sf"/>
</dbReference>
<dbReference type="GO" id="GO:0004843">
    <property type="term" value="F:cysteine-type deubiquitinase activity"/>
    <property type="evidence" value="ECO:0007669"/>
    <property type="project" value="UniProtKB-UniRule"/>
</dbReference>
<protein>
    <recommendedName>
        <fullName evidence="5">Ubiquitin carboxyl-terminal hydrolase</fullName>
        <ecNumber evidence="5">3.4.19.12</ecNumber>
    </recommendedName>
</protein>
<evidence type="ECO:0000259" key="6">
    <source>
        <dbReference type="PROSITE" id="PS50235"/>
    </source>
</evidence>
<reference evidence="8" key="1">
    <citation type="journal article" date="2014" name="Genome Announc.">
        <title>Genome sequence of the yeast Cyberlindnera fabianii (Hansenula fabianii).</title>
        <authorList>
            <person name="Freel K.C."/>
            <person name="Sarilar V."/>
            <person name="Neuveglise C."/>
            <person name="Devillers H."/>
            <person name="Friedrich A."/>
            <person name="Schacherer J."/>
        </authorList>
    </citation>
    <scope>NUCLEOTIDE SEQUENCE</scope>
    <source>
        <strain evidence="8">YJS4271</strain>
    </source>
</reference>
<dbReference type="InterPro" id="IPR028889">
    <property type="entry name" value="USP"/>
</dbReference>
<keyword evidence="5" id="KW-0645">Protease</keyword>
<feature type="domain" description="USP" evidence="6">
    <location>
        <begin position="204"/>
        <end position="517"/>
    </location>
</feature>
<feature type="domain" description="UBP-type" evidence="7">
    <location>
        <begin position="70"/>
        <end position="172"/>
    </location>
</feature>
<evidence type="ECO:0000256" key="2">
    <source>
        <dbReference type="ARBA" id="ARBA00022771"/>
    </source>
</evidence>
<dbReference type="InterPro" id="IPR001394">
    <property type="entry name" value="Peptidase_C19_UCH"/>
</dbReference>
<keyword evidence="3" id="KW-0862">Zinc</keyword>
<dbReference type="Gene3D" id="3.90.70.10">
    <property type="entry name" value="Cysteine proteinases"/>
    <property type="match status" value="1"/>
</dbReference>
<dbReference type="PANTHER" id="PTHR24006:SF937">
    <property type="entry name" value="UBIQUITIN CARBOXYL-TERMINAL HYDROLASE"/>
    <property type="match status" value="1"/>
</dbReference>
<evidence type="ECO:0000256" key="1">
    <source>
        <dbReference type="ARBA" id="ARBA00022723"/>
    </source>
</evidence>
<dbReference type="GO" id="GO:0005829">
    <property type="term" value="C:cytosol"/>
    <property type="evidence" value="ECO:0007669"/>
    <property type="project" value="TreeGrafter"/>
</dbReference>
<name>A0A061AP56_CYBFA</name>
<dbReference type="EMBL" id="LK052886">
    <property type="protein sequence ID" value="CDR36471.1"/>
    <property type="molecule type" value="Genomic_DNA"/>
</dbReference>
<dbReference type="PhylomeDB" id="A0A061AP56"/>
<keyword evidence="2 4" id="KW-0863">Zinc-finger</keyword>
<dbReference type="PROSITE" id="PS50271">
    <property type="entry name" value="ZF_UBP"/>
    <property type="match status" value="1"/>
</dbReference>
<evidence type="ECO:0000259" key="7">
    <source>
        <dbReference type="PROSITE" id="PS50271"/>
    </source>
</evidence>
<dbReference type="InterPro" id="IPR018200">
    <property type="entry name" value="USP_CS"/>
</dbReference>
<dbReference type="InterPro" id="IPR013083">
    <property type="entry name" value="Znf_RING/FYVE/PHD"/>
</dbReference>
<proteinExistence type="inferred from homology"/>
<keyword evidence="1" id="KW-0479">Metal-binding</keyword>
<dbReference type="PROSITE" id="PS50235">
    <property type="entry name" value="USP_3"/>
    <property type="match status" value="1"/>
</dbReference>
<accession>A0A061AP56</accession>
<gene>
    <name evidence="8" type="ORF">CYFA0S_01e01728g</name>
</gene>
<dbReference type="EC" id="3.4.19.12" evidence="5"/>
<dbReference type="AlphaFoldDB" id="A0A061AP56"/>
<dbReference type="VEuPathDB" id="FungiDB:BON22_0762"/>
<evidence type="ECO:0000256" key="4">
    <source>
        <dbReference type="PROSITE-ProRule" id="PRU00502"/>
    </source>
</evidence>
<dbReference type="OrthoDB" id="289038at2759"/>
<dbReference type="SMART" id="SM00290">
    <property type="entry name" value="ZnF_UBP"/>
    <property type="match status" value="1"/>
</dbReference>